<name>A0ABC9G6L3_9POAL</name>
<reference evidence="3" key="1">
    <citation type="submission" date="2024-06" db="EMBL/GenBank/DDBJ databases">
        <authorList>
            <person name="Ryan C."/>
        </authorList>
    </citation>
    <scope>NUCLEOTIDE SEQUENCE [LARGE SCALE GENOMIC DNA]</scope>
</reference>
<dbReference type="EMBL" id="OZ075118">
    <property type="protein sequence ID" value="CAL5089010.1"/>
    <property type="molecule type" value="Genomic_DNA"/>
</dbReference>
<dbReference type="PANTHER" id="PTHR34709">
    <property type="entry name" value="OS10G0396666 PROTEIN"/>
    <property type="match status" value="1"/>
</dbReference>
<dbReference type="PANTHER" id="PTHR34709:SF52">
    <property type="entry name" value="OS07G0548100 PROTEIN"/>
    <property type="match status" value="1"/>
</dbReference>
<protein>
    <recommendedName>
        <fullName evidence="1">F-box domain-containing protein</fullName>
    </recommendedName>
</protein>
<dbReference type="Pfam" id="PF00646">
    <property type="entry name" value="F-box"/>
    <property type="match status" value="1"/>
</dbReference>
<dbReference type="InterPro" id="IPR055312">
    <property type="entry name" value="FBL15-like"/>
</dbReference>
<dbReference type="SUPFAM" id="SSF81383">
    <property type="entry name" value="F-box domain"/>
    <property type="match status" value="1"/>
</dbReference>
<organism evidence="2 3">
    <name type="scientific">Urochloa decumbens</name>
    <dbReference type="NCBI Taxonomy" id="240449"/>
    <lineage>
        <taxon>Eukaryota</taxon>
        <taxon>Viridiplantae</taxon>
        <taxon>Streptophyta</taxon>
        <taxon>Embryophyta</taxon>
        <taxon>Tracheophyta</taxon>
        <taxon>Spermatophyta</taxon>
        <taxon>Magnoliopsida</taxon>
        <taxon>Liliopsida</taxon>
        <taxon>Poales</taxon>
        <taxon>Poaceae</taxon>
        <taxon>PACMAD clade</taxon>
        <taxon>Panicoideae</taxon>
        <taxon>Panicodae</taxon>
        <taxon>Paniceae</taxon>
        <taxon>Melinidinae</taxon>
        <taxon>Urochloa</taxon>
    </lineage>
</organism>
<dbReference type="InterPro" id="IPR001810">
    <property type="entry name" value="F-box_dom"/>
</dbReference>
<dbReference type="Proteomes" id="UP001497457">
    <property type="component" value="Chromosome 8b"/>
</dbReference>
<accession>A0ABC9G6L3</accession>
<evidence type="ECO:0000313" key="3">
    <source>
        <dbReference type="Proteomes" id="UP001497457"/>
    </source>
</evidence>
<evidence type="ECO:0000313" key="2">
    <source>
        <dbReference type="EMBL" id="CAL5089010.1"/>
    </source>
</evidence>
<dbReference type="AlphaFoldDB" id="A0ABC9G6L3"/>
<sequence>MRGIWEKFRAALCISGGNRRPPPTRSPAYLVAGDDEGGNWQGQGDLISALPDDMLLLVLLRLPSAAAAARTSVLSRRWRRLWAQLPCLLFPEPADLARTRASLAAHAAPALHLLHIVASDADAAALQKLTIMAPMLRQLVVYDCFYVDGGRQPVAQISAPVLEMLWWDDAYDMSSVQLGELAHLQELRTFSTVGYGFHGYPYNWDPIMLLQRFQKISILHLHIIYPPNMMDSQYLAEIITLRPDIVELSLGLRLSPIGHAFGPCVFDLLSIFSGIRKLKMKIHEETKVEPICSLGCVCHQSQNWETEELYLNSLQEVEICGLWGSEHELTFLKRLLKWTASLKTITLVLDPSVIVSDQFCQELLGHSRPETCMKIYLCRNGSV</sequence>
<dbReference type="InterPro" id="IPR036047">
    <property type="entry name" value="F-box-like_dom_sf"/>
</dbReference>
<keyword evidence="3" id="KW-1185">Reference proteome</keyword>
<evidence type="ECO:0000259" key="1">
    <source>
        <dbReference type="Pfam" id="PF00646"/>
    </source>
</evidence>
<gene>
    <name evidence="2" type="ORF">URODEC1_LOCUS113120</name>
</gene>
<reference evidence="2 3" key="2">
    <citation type="submission" date="2024-10" db="EMBL/GenBank/DDBJ databases">
        <authorList>
            <person name="Ryan C."/>
        </authorList>
    </citation>
    <scope>NUCLEOTIDE SEQUENCE [LARGE SCALE GENOMIC DNA]</scope>
</reference>
<proteinExistence type="predicted"/>
<feature type="domain" description="F-box" evidence="1">
    <location>
        <begin position="47"/>
        <end position="86"/>
    </location>
</feature>